<accession>A0ABR6REY1</accession>
<proteinExistence type="predicted"/>
<dbReference type="Pfam" id="PF11162">
    <property type="entry name" value="DUF2946"/>
    <property type="match status" value="1"/>
</dbReference>
<keyword evidence="2" id="KW-1185">Reference proteome</keyword>
<gene>
    <name evidence="1" type="ORF">HNP33_001770</name>
</gene>
<dbReference type="EMBL" id="JACHKZ010000008">
    <property type="protein sequence ID" value="MBB6577713.1"/>
    <property type="molecule type" value="Genomic_DNA"/>
</dbReference>
<sequence>MQALRSLRLTARLVLVWFALTLGVGMASPIVAPQQWDVVCSSSGDMKLVVVGDSGDDSALAPHHLDCPMCLITLALPGADTVPQLPQAQPLGRAVQPIVAARLAAVVGAPLPPRGPPPSV</sequence>
<dbReference type="Proteomes" id="UP000562492">
    <property type="component" value="Unassembled WGS sequence"/>
</dbReference>
<evidence type="ECO:0008006" key="3">
    <source>
        <dbReference type="Google" id="ProtNLM"/>
    </source>
</evidence>
<comment type="caution">
    <text evidence="1">The sequence shown here is derived from an EMBL/GenBank/DDBJ whole genome shotgun (WGS) entry which is preliminary data.</text>
</comment>
<evidence type="ECO:0000313" key="1">
    <source>
        <dbReference type="EMBL" id="MBB6577713.1"/>
    </source>
</evidence>
<protein>
    <recommendedName>
        <fullName evidence="3">DUF2946 domain-containing protein</fullName>
    </recommendedName>
</protein>
<reference evidence="1 2" key="1">
    <citation type="submission" date="2020-08" db="EMBL/GenBank/DDBJ databases">
        <title>Functional genomics of gut bacteria from endangered species of beetles.</title>
        <authorList>
            <person name="Carlos-Shanley C."/>
        </authorList>
    </citation>
    <scope>NUCLEOTIDE SEQUENCE [LARGE SCALE GENOMIC DNA]</scope>
    <source>
        <strain evidence="1 2">S00124</strain>
    </source>
</reference>
<name>A0ABR6REY1_9BURK</name>
<organism evidence="1 2">
    <name type="scientific">Comamonas odontotermitis</name>
    <dbReference type="NCBI Taxonomy" id="379895"/>
    <lineage>
        <taxon>Bacteria</taxon>
        <taxon>Pseudomonadati</taxon>
        <taxon>Pseudomonadota</taxon>
        <taxon>Betaproteobacteria</taxon>
        <taxon>Burkholderiales</taxon>
        <taxon>Comamonadaceae</taxon>
        <taxon>Comamonas</taxon>
    </lineage>
</organism>
<dbReference type="InterPro" id="IPR021333">
    <property type="entry name" value="DUF2946"/>
</dbReference>
<evidence type="ECO:0000313" key="2">
    <source>
        <dbReference type="Proteomes" id="UP000562492"/>
    </source>
</evidence>
<dbReference type="RefSeq" id="WP_184707422.1">
    <property type="nucleotide sequence ID" value="NZ_JACHKZ010000008.1"/>
</dbReference>